<dbReference type="FunFam" id="1.10.287.950:FF:000001">
    <property type="entry name" value="Methyl-accepting chemotaxis sensory transducer"/>
    <property type="match status" value="1"/>
</dbReference>
<evidence type="ECO:0000256" key="2">
    <source>
        <dbReference type="ARBA" id="ARBA00022481"/>
    </source>
</evidence>
<feature type="domain" description="Methyl-accepting transducer" evidence="9">
    <location>
        <begin position="273"/>
        <end position="502"/>
    </location>
</feature>
<comment type="caution">
    <text evidence="11">The sequence shown here is derived from an EMBL/GenBank/DDBJ whole genome shotgun (WGS) entry which is preliminary data.</text>
</comment>
<dbReference type="Pfam" id="PF12729">
    <property type="entry name" value="4HB_MCP_1"/>
    <property type="match status" value="1"/>
</dbReference>
<dbReference type="SUPFAM" id="SSF58104">
    <property type="entry name" value="Methyl-accepting chemotaxis protein (MCP) signaling domain"/>
    <property type="match status" value="1"/>
</dbReference>
<dbReference type="PROSITE" id="PS50885">
    <property type="entry name" value="HAMP"/>
    <property type="match status" value="1"/>
</dbReference>
<dbReference type="InterPro" id="IPR004089">
    <property type="entry name" value="MCPsignal_dom"/>
</dbReference>
<evidence type="ECO:0000256" key="1">
    <source>
        <dbReference type="ARBA" id="ARBA00004370"/>
    </source>
</evidence>
<name>A0A1X3S0Y7_9GAMM</name>
<feature type="compositionally biased region" description="Basic and acidic residues" evidence="7">
    <location>
        <begin position="547"/>
        <end position="556"/>
    </location>
</feature>
<keyword evidence="2" id="KW-0488">Methylation</keyword>
<evidence type="ECO:0000259" key="10">
    <source>
        <dbReference type="PROSITE" id="PS50885"/>
    </source>
</evidence>
<dbReference type="AlphaFoldDB" id="A0A1X3S0Y7"/>
<keyword evidence="8" id="KW-0472">Membrane</keyword>
<dbReference type="InterPro" id="IPR004090">
    <property type="entry name" value="Chemotax_Me-accpt_rcpt"/>
</dbReference>
<keyword evidence="3" id="KW-0145">Chemotaxis</keyword>
<dbReference type="CDD" id="cd19411">
    <property type="entry name" value="MCP2201-like_sensor"/>
    <property type="match status" value="1"/>
</dbReference>
<dbReference type="OrthoDB" id="9763018at2"/>
<dbReference type="PRINTS" id="PR00260">
    <property type="entry name" value="CHEMTRNSDUCR"/>
</dbReference>
<dbReference type="EMBL" id="LUTP01000004">
    <property type="protein sequence ID" value="OSN08062.1"/>
    <property type="molecule type" value="Genomic_DNA"/>
</dbReference>
<dbReference type="InterPro" id="IPR024478">
    <property type="entry name" value="HlyB_4HB_MCP"/>
</dbReference>
<organism evidence="11 12">
    <name type="scientific">Lonsdalea iberica</name>
    <dbReference type="NCBI Taxonomy" id="1082703"/>
    <lineage>
        <taxon>Bacteria</taxon>
        <taxon>Pseudomonadati</taxon>
        <taxon>Pseudomonadota</taxon>
        <taxon>Gammaproteobacteria</taxon>
        <taxon>Enterobacterales</taxon>
        <taxon>Pectobacteriaceae</taxon>
        <taxon>Lonsdalea</taxon>
    </lineage>
</organism>
<dbReference type="PANTHER" id="PTHR43531">
    <property type="entry name" value="PROTEIN ICFG"/>
    <property type="match status" value="1"/>
</dbReference>
<feature type="transmembrane region" description="Helical" evidence="8">
    <location>
        <begin position="12"/>
        <end position="33"/>
    </location>
</feature>
<dbReference type="GO" id="GO:0005886">
    <property type="term" value="C:plasma membrane"/>
    <property type="evidence" value="ECO:0007669"/>
    <property type="project" value="TreeGrafter"/>
</dbReference>
<dbReference type="PROSITE" id="PS50111">
    <property type="entry name" value="CHEMOTAXIS_TRANSDUC_2"/>
    <property type="match status" value="1"/>
</dbReference>
<comment type="similarity">
    <text evidence="5">Belongs to the methyl-accepting chemotaxis (MCP) protein family.</text>
</comment>
<dbReference type="InterPro" id="IPR003660">
    <property type="entry name" value="HAMP_dom"/>
</dbReference>
<feature type="region of interest" description="Disordered" evidence="7">
    <location>
        <begin position="528"/>
        <end position="556"/>
    </location>
</feature>
<protein>
    <submittedName>
        <fullName evidence="11">Chemotaxis protein</fullName>
    </submittedName>
</protein>
<sequence length="556" mass="59808">MKLLKNMKLSTMLGSGFSMVIAIGFLVALFGLFQLKQISTNVQTLSELRITRLLQFQEFKDNVNIVARSVRDIALLKDRDQMLTRQKQIEDIITVNTATLNEVSRSISSQEMSNLVSQLSQVQPGYVAAVRKALTLGLANRQEEARDTILTDVHDEQDKIFKAVDNILNFQKETTISDAERSGHQANRSGAVMVALAVLVAVLGGMTAWLITRRIINQLGGEPAYAAEIANAIAKGDLAVRVKLRDNDASSLLAAMEEMRNSLNNMVTQVRQSSESIATGSSQIAMGNTDLSQRTEEQAANLQETAASMEQISQTVKQNVDTVRMATEMAKSASDSATKGNTVVSDVVNTMNEITTSSHKISDIISVIDGIAFQTNILALNAAVEAARAGEQGRGFAVVAGEVRSLAQRSASAAKEIKDLITESVEKVETGSKLVGNAGTTMDDIVEQAHRVADLISEIGVTTHEQQDGITQINDAVNQLDQVTQQNAALVEESASAADSLSSQASNLVELMQVFNVEGAHALPGAKAPVKRPAIAPQPKPALKNARGSEGDWEHF</sequence>
<dbReference type="PANTHER" id="PTHR43531:SF14">
    <property type="entry name" value="METHYL-ACCEPTING CHEMOTAXIS PROTEIN I-RELATED"/>
    <property type="match status" value="1"/>
</dbReference>
<evidence type="ECO:0000256" key="7">
    <source>
        <dbReference type="SAM" id="MobiDB-lite"/>
    </source>
</evidence>
<dbReference type="GO" id="GO:0004888">
    <property type="term" value="F:transmembrane signaling receptor activity"/>
    <property type="evidence" value="ECO:0007669"/>
    <property type="project" value="InterPro"/>
</dbReference>
<evidence type="ECO:0000256" key="5">
    <source>
        <dbReference type="ARBA" id="ARBA00029447"/>
    </source>
</evidence>
<evidence type="ECO:0000313" key="11">
    <source>
        <dbReference type="EMBL" id="OSN08062.1"/>
    </source>
</evidence>
<keyword evidence="4 6" id="KW-0807">Transducer</keyword>
<dbReference type="SMART" id="SM00283">
    <property type="entry name" value="MA"/>
    <property type="match status" value="1"/>
</dbReference>
<evidence type="ECO:0000256" key="6">
    <source>
        <dbReference type="PROSITE-ProRule" id="PRU00284"/>
    </source>
</evidence>
<evidence type="ECO:0000256" key="4">
    <source>
        <dbReference type="ARBA" id="ARBA00023224"/>
    </source>
</evidence>
<dbReference type="Gene3D" id="1.10.287.950">
    <property type="entry name" value="Methyl-accepting chemotaxis protein"/>
    <property type="match status" value="1"/>
</dbReference>
<keyword evidence="8" id="KW-0812">Transmembrane</keyword>
<comment type="subcellular location">
    <subcellularLocation>
        <location evidence="1">Membrane</location>
    </subcellularLocation>
</comment>
<evidence type="ECO:0000313" key="12">
    <source>
        <dbReference type="Proteomes" id="UP000194020"/>
    </source>
</evidence>
<dbReference type="GO" id="GO:0007165">
    <property type="term" value="P:signal transduction"/>
    <property type="evidence" value="ECO:0007669"/>
    <property type="project" value="UniProtKB-KW"/>
</dbReference>
<dbReference type="Proteomes" id="UP000194020">
    <property type="component" value="Unassembled WGS sequence"/>
</dbReference>
<feature type="transmembrane region" description="Helical" evidence="8">
    <location>
        <begin position="191"/>
        <end position="211"/>
    </location>
</feature>
<reference evidence="11 12" key="1">
    <citation type="submission" date="2016-02" db="EMBL/GenBank/DDBJ databases">
        <title>Species-wide whole genome sequencing reveals diversity, host range in Lonsdalea quercina.</title>
        <authorList>
            <person name="Li Y."/>
        </authorList>
    </citation>
    <scope>NUCLEOTIDE SEQUENCE [LARGE SCALE GENOMIC DNA]</scope>
    <source>
        <strain evidence="11 12">LMG 26264</strain>
    </source>
</reference>
<dbReference type="InterPro" id="IPR051310">
    <property type="entry name" value="MCP_chemotaxis"/>
</dbReference>
<accession>A0A1X3S0Y7</accession>
<evidence type="ECO:0000256" key="3">
    <source>
        <dbReference type="ARBA" id="ARBA00022500"/>
    </source>
</evidence>
<dbReference type="InterPro" id="IPR047347">
    <property type="entry name" value="YvaQ-like_sensor"/>
</dbReference>
<dbReference type="CDD" id="cd11386">
    <property type="entry name" value="MCP_signal"/>
    <property type="match status" value="1"/>
</dbReference>
<keyword evidence="8" id="KW-1133">Transmembrane helix</keyword>
<proteinExistence type="inferred from homology"/>
<evidence type="ECO:0000259" key="9">
    <source>
        <dbReference type="PROSITE" id="PS50111"/>
    </source>
</evidence>
<gene>
    <name evidence="11" type="ORF">AU511_02445</name>
</gene>
<dbReference type="RefSeq" id="WP_094108664.1">
    <property type="nucleotide sequence ID" value="NZ_LUTP01000004.1"/>
</dbReference>
<feature type="domain" description="HAMP" evidence="10">
    <location>
        <begin position="227"/>
        <end position="275"/>
    </location>
</feature>
<dbReference type="Pfam" id="PF00015">
    <property type="entry name" value="MCPsignal"/>
    <property type="match status" value="1"/>
</dbReference>
<dbReference type="GO" id="GO:0006935">
    <property type="term" value="P:chemotaxis"/>
    <property type="evidence" value="ECO:0007669"/>
    <property type="project" value="UniProtKB-KW"/>
</dbReference>
<evidence type="ECO:0000256" key="8">
    <source>
        <dbReference type="SAM" id="Phobius"/>
    </source>
</evidence>